<organism evidence="1 2">
    <name type="scientific">Flavobacterium branchiophilum</name>
    <dbReference type="NCBI Taxonomy" id="55197"/>
    <lineage>
        <taxon>Bacteria</taxon>
        <taxon>Pseudomonadati</taxon>
        <taxon>Bacteroidota</taxon>
        <taxon>Flavobacteriia</taxon>
        <taxon>Flavobacteriales</taxon>
        <taxon>Flavobacteriaceae</taxon>
        <taxon>Flavobacterium</taxon>
    </lineage>
</organism>
<evidence type="ECO:0008006" key="3">
    <source>
        <dbReference type="Google" id="ProtNLM"/>
    </source>
</evidence>
<proteinExistence type="predicted"/>
<accession>A0A543G3R7</accession>
<reference evidence="1 2" key="1">
    <citation type="submission" date="2019-06" db="EMBL/GenBank/DDBJ databases">
        <title>Genomic Encyclopedia of Archaeal and Bacterial Type Strains, Phase II (KMG-II): from individual species to whole genera.</title>
        <authorList>
            <person name="Goeker M."/>
        </authorList>
    </citation>
    <scope>NUCLEOTIDE SEQUENCE [LARGE SCALE GENOMIC DNA]</scope>
    <source>
        <strain evidence="1 2">DSM 24789</strain>
    </source>
</reference>
<dbReference type="NCBIfam" id="NF033205">
    <property type="entry name" value="IPExxxVDY"/>
    <property type="match status" value="1"/>
</dbReference>
<dbReference type="EMBL" id="VFPJ01000001">
    <property type="protein sequence ID" value="TQM40733.1"/>
    <property type="molecule type" value="Genomic_DNA"/>
</dbReference>
<protein>
    <recommendedName>
        <fullName evidence="3">IPExxxVDY family protein</fullName>
    </recommendedName>
</protein>
<comment type="caution">
    <text evidence="1">The sequence shown here is derived from an EMBL/GenBank/DDBJ whole genome shotgun (WGS) entry which is preliminary data.</text>
</comment>
<name>A0A543G3R7_9FLAO</name>
<sequence>MAVHKLEFDDFEEIDYFLLAIHTHLEDYRLAYFINQALHINLSKSAEEVAIRKNNLDLLFEKFDYFDENSDWIWTLIQNKCITTVYKKQENFNLFDNEIVEETNTNYLLPDLKTVSYFLRINDEINLDGIEKIVAKLSAVERIAMVYQIDKNKVKNKNNLIF</sequence>
<dbReference type="InterPro" id="IPR047690">
    <property type="entry name" value="IPExxxVDY_fam"/>
</dbReference>
<evidence type="ECO:0000313" key="1">
    <source>
        <dbReference type="EMBL" id="TQM40733.1"/>
    </source>
</evidence>
<evidence type="ECO:0000313" key="2">
    <source>
        <dbReference type="Proteomes" id="UP000320773"/>
    </source>
</evidence>
<gene>
    <name evidence="1" type="ORF">BC670_1641</name>
</gene>
<dbReference type="AlphaFoldDB" id="A0A543G3R7"/>
<dbReference type="RefSeq" id="WP_133063040.1">
    <property type="nucleotide sequence ID" value="NZ_VFPJ01000001.1"/>
</dbReference>
<dbReference type="Proteomes" id="UP000320773">
    <property type="component" value="Unassembled WGS sequence"/>
</dbReference>